<keyword evidence="3" id="KW-1185">Reference proteome</keyword>
<gene>
    <name evidence="2" type="ORF">EV421DRAFT_898608</name>
</gene>
<feature type="chain" id="PRO_5041240149" evidence="1">
    <location>
        <begin position="31"/>
        <end position="154"/>
    </location>
</feature>
<protein>
    <submittedName>
        <fullName evidence="2">Uncharacterized protein</fullName>
    </submittedName>
</protein>
<comment type="caution">
    <text evidence="2">The sequence shown here is derived from an EMBL/GenBank/DDBJ whole genome shotgun (WGS) entry which is preliminary data.</text>
</comment>
<evidence type="ECO:0000313" key="3">
    <source>
        <dbReference type="Proteomes" id="UP001175226"/>
    </source>
</evidence>
<evidence type="ECO:0000256" key="1">
    <source>
        <dbReference type="SAM" id="SignalP"/>
    </source>
</evidence>
<feature type="signal peptide" evidence="1">
    <location>
        <begin position="1"/>
        <end position="30"/>
    </location>
</feature>
<proteinExistence type="predicted"/>
<organism evidence="2 3">
    <name type="scientific">Armillaria borealis</name>
    <dbReference type="NCBI Taxonomy" id="47425"/>
    <lineage>
        <taxon>Eukaryota</taxon>
        <taxon>Fungi</taxon>
        <taxon>Dikarya</taxon>
        <taxon>Basidiomycota</taxon>
        <taxon>Agaricomycotina</taxon>
        <taxon>Agaricomycetes</taxon>
        <taxon>Agaricomycetidae</taxon>
        <taxon>Agaricales</taxon>
        <taxon>Marasmiineae</taxon>
        <taxon>Physalacriaceae</taxon>
        <taxon>Armillaria</taxon>
    </lineage>
</organism>
<accession>A0AA39K0S0</accession>
<evidence type="ECO:0000313" key="2">
    <source>
        <dbReference type="EMBL" id="KAK0452399.1"/>
    </source>
</evidence>
<reference evidence="2" key="1">
    <citation type="submission" date="2023-06" db="EMBL/GenBank/DDBJ databases">
        <authorList>
            <consortium name="Lawrence Berkeley National Laboratory"/>
            <person name="Ahrendt S."/>
            <person name="Sahu N."/>
            <person name="Indic B."/>
            <person name="Wong-Bajracharya J."/>
            <person name="Merenyi Z."/>
            <person name="Ke H.-M."/>
            <person name="Monk M."/>
            <person name="Kocsube S."/>
            <person name="Drula E."/>
            <person name="Lipzen A."/>
            <person name="Balint B."/>
            <person name="Henrissat B."/>
            <person name="Andreopoulos B."/>
            <person name="Martin F.M."/>
            <person name="Harder C.B."/>
            <person name="Rigling D."/>
            <person name="Ford K.L."/>
            <person name="Foster G.D."/>
            <person name="Pangilinan J."/>
            <person name="Papanicolaou A."/>
            <person name="Barry K."/>
            <person name="LaButti K."/>
            <person name="Viragh M."/>
            <person name="Koriabine M."/>
            <person name="Yan M."/>
            <person name="Riley R."/>
            <person name="Champramary S."/>
            <person name="Plett K.L."/>
            <person name="Tsai I.J."/>
            <person name="Slot J."/>
            <person name="Sipos G."/>
            <person name="Plett J."/>
            <person name="Nagy L.G."/>
            <person name="Grigoriev I.V."/>
        </authorList>
    </citation>
    <scope>NUCLEOTIDE SEQUENCE</scope>
    <source>
        <strain evidence="2">FPL87.14</strain>
    </source>
</reference>
<dbReference type="AlphaFoldDB" id="A0AA39K0S0"/>
<keyword evidence="1" id="KW-0732">Signal</keyword>
<dbReference type="EMBL" id="JAUEPT010000004">
    <property type="protein sequence ID" value="KAK0452399.1"/>
    <property type="molecule type" value="Genomic_DNA"/>
</dbReference>
<name>A0AA39K0S0_9AGAR</name>
<dbReference type="Proteomes" id="UP001175226">
    <property type="component" value="Unassembled WGS sequence"/>
</dbReference>
<sequence length="154" mass="17137">MSRLISITHFATHQLLSLLLQFLLPRLSDHDPPFTQAKHLPHPPPTARCARCAPADEKVYDLSISSRSTFSIAPNTARAAISPQTTEVASKRTNKNIIPPDARGWCAPACTHHRVYSDAATYTKWPVIGESTTAPRLSSSLRQRPWRSMRLSRG</sequence>